<sequence>MCMEPVRQHLHLFKKTEGTNPSRLPASKWQHTGWRVSRPLTCSLHKNEKLPLHCLSVFYLKSNFQQQIEYTKSRSRLSGQRTQTVESYIMYSFKP</sequence>
<dbReference type="AlphaFoldDB" id="F0X2F5"/>
<dbReference type="EMBL" id="FR824840">
    <property type="protein sequence ID" value="CCA28048.1"/>
    <property type="molecule type" value="Genomic_DNA"/>
</dbReference>
<accession>F0X2F5</accession>
<protein>
    <submittedName>
        <fullName evidence="1">AlNc14C1023G12722 protein</fullName>
    </submittedName>
</protein>
<reference evidence="1" key="2">
    <citation type="submission" date="2011-02" db="EMBL/GenBank/DDBJ databases">
        <authorList>
            <person name="MacLean D."/>
        </authorList>
    </citation>
    <scope>NUCLEOTIDE SEQUENCE</scope>
</reference>
<organism evidence="1">
    <name type="scientific">Albugo laibachii Nc14</name>
    <dbReference type="NCBI Taxonomy" id="890382"/>
    <lineage>
        <taxon>Eukaryota</taxon>
        <taxon>Sar</taxon>
        <taxon>Stramenopiles</taxon>
        <taxon>Oomycota</taxon>
        <taxon>Peronosporomycetes</taxon>
        <taxon>Albuginales</taxon>
        <taxon>Albuginaceae</taxon>
        <taxon>Albugo</taxon>
    </lineage>
</organism>
<gene>
    <name evidence="1" type="primary">AlNc14C1023G12722</name>
    <name evidence="1" type="ORF">ALNC14_141920</name>
</gene>
<name>F0X2F5_9STRA</name>
<proteinExistence type="predicted"/>
<dbReference type="HOGENOM" id="CLU_2377149_0_0_1"/>
<reference evidence="1" key="1">
    <citation type="journal article" date="2011" name="PLoS Biol.">
        <title>Gene gain and loss during evolution of obligate parasitism in the white rust pathogen of Arabidopsis thaliana.</title>
        <authorList>
            <person name="Kemen E."/>
            <person name="Gardiner A."/>
            <person name="Schultz-Larsen T."/>
            <person name="Kemen A.C."/>
            <person name="Balmuth A.L."/>
            <person name="Robert-Seilaniantz A."/>
            <person name="Bailey K."/>
            <person name="Holub E."/>
            <person name="Studholme D.J."/>
            <person name="Maclean D."/>
            <person name="Jones J.D."/>
        </authorList>
    </citation>
    <scope>NUCLEOTIDE SEQUENCE</scope>
</reference>
<evidence type="ECO:0000313" key="1">
    <source>
        <dbReference type="EMBL" id="CCA28048.1"/>
    </source>
</evidence>